<dbReference type="Pfam" id="PF11845">
    <property type="entry name" value="Tll0287-like"/>
    <property type="match status" value="1"/>
</dbReference>
<evidence type="ECO:0000256" key="5">
    <source>
        <dbReference type="ARBA" id="ARBA00022553"/>
    </source>
</evidence>
<dbReference type="EMBL" id="LT907975">
    <property type="protein sequence ID" value="SOB59562.1"/>
    <property type="molecule type" value="Genomic_DNA"/>
</dbReference>
<comment type="catalytic activity">
    <reaction evidence="1">
        <text>ATP + protein L-histidine = ADP + protein N-phospho-L-histidine.</text>
        <dbReference type="EC" id="2.7.13.3"/>
    </reaction>
</comment>
<feature type="domain" description="Histidine kinase" evidence="15">
    <location>
        <begin position="258"/>
        <end position="483"/>
    </location>
</feature>
<evidence type="ECO:0000313" key="18">
    <source>
        <dbReference type="EMBL" id="SOB59562.1"/>
    </source>
</evidence>
<feature type="domain" description="HPt" evidence="17">
    <location>
        <begin position="660"/>
        <end position="756"/>
    </location>
</feature>
<dbReference type="SUPFAM" id="SSF52172">
    <property type="entry name" value="CheY-like"/>
    <property type="match status" value="1"/>
</dbReference>
<feature type="domain" description="Response regulatory" evidence="16">
    <location>
        <begin position="507"/>
        <end position="626"/>
    </location>
</feature>
<keyword evidence="10" id="KW-0902">Two-component regulatory system</keyword>
<dbReference type="Pfam" id="PF01627">
    <property type="entry name" value="Hpt"/>
    <property type="match status" value="1"/>
</dbReference>
<dbReference type="Gene3D" id="3.40.50.2300">
    <property type="match status" value="1"/>
</dbReference>
<dbReference type="Gene3D" id="3.30.450.290">
    <property type="match status" value="1"/>
</dbReference>
<evidence type="ECO:0000313" key="19">
    <source>
        <dbReference type="Proteomes" id="UP000219215"/>
    </source>
</evidence>
<evidence type="ECO:0000256" key="11">
    <source>
        <dbReference type="ARBA" id="ARBA00023136"/>
    </source>
</evidence>
<dbReference type="SMART" id="SM00448">
    <property type="entry name" value="REC"/>
    <property type="match status" value="1"/>
</dbReference>
<evidence type="ECO:0000256" key="8">
    <source>
        <dbReference type="ARBA" id="ARBA00022840"/>
    </source>
</evidence>
<dbReference type="InterPro" id="IPR008207">
    <property type="entry name" value="Sig_transdc_His_kin_Hpt_dom"/>
</dbReference>
<dbReference type="PROSITE" id="PS50109">
    <property type="entry name" value="HIS_KIN"/>
    <property type="match status" value="1"/>
</dbReference>
<feature type="transmembrane region" description="Helical" evidence="14">
    <location>
        <begin position="12"/>
        <end position="34"/>
    </location>
</feature>
<dbReference type="Pfam" id="PF00512">
    <property type="entry name" value="HisKA"/>
    <property type="match status" value="1"/>
</dbReference>
<evidence type="ECO:0000256" key="1">
    <source>
        <dbReference type="ARBA" id="ARBA00000085"/>
    </source>
</evidence>
<dbReference type="PROSITE" id="PS50110">
    <property type="entry name" value="RESPONSE_REGULATORY"/>
    <property type="match status" value="1"/>
</dbReference>
<dbReference type="InterPro" id="IPR001789">
    <property type="entry name" value="Sig_transdc_resp-reg_receiver"/>
</dbReference>
<reference evidence="19" key="1">
    <citation type="submission" date="2017-09" db="EMBL/GenBank/DDBJ databases">
        <authorList>
            <person name="Regsiter A."/>
            <person name="William W."/>
        </authorList>
    </citation>
    <scope>NUCLEOTIDE SEQUENCE [LARGE SCALE GENOMIC DNA]</scope>
    <source>
        <strain evidence="19">500-1</strain>
    </source>
</reference>
<keyword evidence="18" id="KW-0808">Transferase</keyword>
<dbReference type="SUPFAM" id="SSF47384">
    <property type="entry name" value="Homodimeric domain of signal transducing histidine kinase"/>
    <property type="match status" value="1"/>
</dbReference>
<dbReference type="FunFam" id="3.30.565.10:FF:000010">
    <property type="entry name" value="Sensor histidine kinase RcsC"/>
    <property type="match status" value="1"/>
</dbReference>
<evidence type="ECO:0000256" key="7">
    <source>
        <dbReference type="ARBA" id="ARBA00022741"/>
    </source>
</evidence>
<dbReference type="PROSITE" id="PS50894">
    <property type="entry name" value="HPT"/>
    <property type="match status" value="1"/>
</dbReference>
<dbReference type="CDD" id="cd00082">
    <property type="entry name" value="HisKA"/>
    <property type="match status" value="1"/>
</dbReference>
<dbReference type="CDD" id="cd17546">
    <property type="entry name" value="REC_hyHK_CKI1_RcsC-like"/>
    <property type="match status" value="1"/>
</dbReference>
<name>A0A2C8FBX7_9BACT</name>
<evidence type="ECO:0000256" key="4">
    <source>
        <dbReference type="ARBA" id="ARBA00022475"/>
    </source>
</evidence>
<dbReference type="GO" id="GO:0005524">
    <property type="term" value="F:ATP binding"/>
    <property type="evidence" value="ECO:0007669"/>
    <property type="project" value="UniProtKB-KW"/>
</dbReference>
<evidence type="ECO:0000256" key="2">
    <source>
        <dbReference type="ARBA" id="ARBA00004651"/>
    </source>
</evidence>
<accession>A0A2C8FBX7</accession>
<keyword evidence="6 14" id="KW-0812">Transmembrane</keyword>
<keyword evidence="18" id="KW-0418">Kinase</keyword>
<dbReference type="SMART" id="SM00388">
    <property type="entry name" value="HisKA"/>
    <property type="match status" value="1"/>
</dbReference>
<keyword evidence="7" id="KW-0547">Nucleotide-binding</keyword>
<dbReference type="Gene3D" id="1.20.120.160">
    <property type="entry name" value="HPT domain"/>
    <property type="match status" value="1"/>
</dbReference>
<dbReference type="RefSeq" id="WP_097012422.1">
    <property type="nucleotide sequence ID" value="NZ_LT907975.1"/>
</dbReference>
<dbReference type="OrthoDB" id="5383323at2"/>
<protein>
    <recommendedName>
        <fullName evidence="3">histidine kinase</fullName>
        <ecNumber evidence="3">2.7.13.3</ecNumber>
    </recommendedName>
</protein>
<dbReference type="Gene3D" id="3.30.565.10">
    <property type="entry name" value="Histidine kinase-like ATPase, C-terminal domain"/>
    <property type="match status" value="1"/>
</dbReference>
<dbReference type="SUPFAM" id="SSF55874">
    <property type="entry name" value="ATPase domain of HSP90 chaperone/DNA topoisomerase II/histidine kinase"/>
    <property type="match status" value="1"/>
</dbReference>
<keyword evidence="5 13" id="KW-0597">Phosphoprotein</keyword>
<dbReference type="Pfam" id="PF02518">
    <property type="entry name" value="HATPase_c"/>
    <property type="match status" value="1"/>
</dbReference>
<keyword evidence="4" id="KW-1003">Cell membrane</keyword>
<evidence type="ECO:0000256" key="14">
    <source>
        <dbReference type="SAM" id="Phobius"/>
    </source>
</evidence>
<dbReference type="Pfam" id="PF00072">
    <property type="entry name" value="Response_reg"/>
    <property type="match status" value="1"/>
</dbReference>
<evidence type="ECO:0000259" key="16">
    <source>
        <dbReference type="PROSITE" id="PS50110"/>
    </source>
</evidence>
<evidence type="ECO:0000259" key="15">
    <source>
        <dbReference type="PROSITE" id="PS50109"/>
    </source>
</evidence>
<dbReference type="InterPro" id="IPR004358">
    <property type="entry name" value="Sig_transdc_His_kin-like_C"/>
</dbReference>
<dbReference type="EC" id="2.7.13.3" evidence="3"/>
<dbReference type="AlphaFoldDB" id="A0A2C8FBX7"/>
<dbReference type="InterPro" id="IPR011006">
    <property type="entry name" value="CheY-like_superfamily"/>
</dbReference>
<feature type="modified residue" description="4-aspartylphosphate" evidence="13">
    <location>
        <position position="556"/>
    </location>
</feature>
<dbReference type="SMART" id="SM00387">
    <property type="entry name" value="HATPase_c"/>
    <property type="match status" value="1"/>
</dbReference>
<evidence type="ECO:0000256" key="9">
    <source>
        <dbReference type="ARBA" id="ARBA00022989"/>
    </source>
</evidence>
<feature type="modified residue" description="Phosphohistidine" evidence="12">
    <location>
        <position position="699"/>
    </location>
</feature>
<dbReference type="InterPro" id="IPR003594">
    <property type="entry name" value="HATPase_dom"/>
</dbReference>
<gene>
    <name evidence="18" type="ORF">DPRO_2653</name>
</gene>
<dbReference type="InterPro" id="IPR036890">
    <property type="entry name" value="HATPase_C_sf"/>
</dbReference>
<sequence length="756" mass="84121">MDKGQFTIRNRLVWPLGLGFLWLIFLLVLAIWSVQAEREHVMRMAEREAKAFFQQVVVTRSWNAAHGGVYVLATDSNPPNKYLPVEDRLVETVDGRMLTMINPAYMTRQISSIANEDHQVQFHITSLDPIRPENKADEWESGALTEFSSGGREKFELVQTSGGQQFRYMAPLDAEERCMKCHAKYGHDGRDILGGISVSFSAAPLVETRKSSVAQTHLAFTMIFLVGFVGICGSTYLVQKKRDEAERANRTKSIFLANMSHDMRTPLNGIMGMTELMQQKGLSQEQSRYADMVRHSAWTLLEIVKDITDFSRLESGRMDLSAVTFDVREMLHETLSVFRYETSSKGLELSSIVAPNLPNKLKGDVFRLKQILTNLVGNAVKFTDHGKVSVRVFRGASPEGANPDLVRMRVEVEDTGIGIPVEEQKGIFDSFRQVDDSYAKKHEGSGLGLTICRQLVEMMGGSIAVESDPGKGSVFSFDVLVEEALDDVEGLEDEVSSDEIPATRPRQILVAEDNILNQTFAQEILEEAGHPVVIVENGIEALEALRNADFDMVFMDVQMPDMDGLEATRRIRAGEAGEHARNIPIVAATAFAVRGDCEKCREAGMNGYVVKPMQSSDLLRAVAMYTCEDEELNCEVIVGDVKGSEMTIDIDAALKRLGGRRELFDKLAAKFMEDVPLKMDDLGQRIAEGDMDDVLRLAHGIKNSAGMIQANSMAEVALDMEMAVRENRLTEIPELFDNLRLVSDKALAAVKRCLEV</sequence>
<evidence type="ECO:0000256" key="3">
    <source>
        <dbReference type="ARBA" id="ARBA00012438"/>
    </source>
</evidence>
<evidence type="ECO:0000256" key="6">
    <source>
        <dbReference type="ARBA" id="ARBA00022692"/>
    </source>
</evidence>
<keyword evidence="11 14" id="KW-0472">Membrane</keyword>
<dbReference type="GO" id="GO:0000155">
    <property type="term" value="F:phosphorelay sensor kinase activity"/>
    <property type="evidence" value="ECO:0007669"/>
    <property type="project" value="InterPro"/>
</dbReference>
<dbReference type="GO" id="GO:0005886">
    <property type="term" value="C:plasma membrane"/>
    <property type="evidence" value="ECO:0007669"/>
    <property type="project" value="UniProtKB-SubCell"/>
</dbReference>
<comment type="subcellular location">
    <subcellularLocation>
        <location evidence="2">Cell membrane</location>
        <topology evidence="2">Multi-pass membrane protein</topology>
    </subcellularLocation>
</comment>
<dbReference type="PRINTS" id="PR00344">
    <property type="entry name" value="BCTRLSENSOR"/>
</dbReference>
<evidence type="ECO:0000256" key="13">
    <source>
        <dbReference type="PROSITE-ProRule" id="PRU00169"/>
    </source>
</evidence>
<dbReference type="SMART" id="SM00073">
    <property type="entry name" value="HPT"/>
    <property type="match status" value="1"/>
</dbReference>
<dbReference type="Proteomes" id="UP000219215">
    <property type="component" value="Chromosome DPRO"/>
</dbReference>
<dbReference type="KEGG" id="pprf:DPRO_2653"/>
<keyword evidence="19" id="KW-1185">Reference proteome</keyword>
<dbReference type="PANTHER" id="PTHR45339:SF1">
    <property type="entry name" value="HYBRID SIGNAL TRANSDUCTION HISTIDINE KINASE J"/>
    <property type="match status" value="1"/>
</dbReference>
<keyword evidence="9 14" id="KW-1133">Transmembrane helix</keyword>
<dbReference type="Gene3D" id="1.10.287.130">
    <property type="match status" value="1"/>
</dbReference>
<dbReference type="InterPro" id="IPR005467">
    <property type="entry name" value="His_kinase_dom"/>
</dbReference>
<organism evidence="18 19">
    <name type="scientific">Pseudodesulfovibrio profundus</name>
    <dbReference type="NCBI Taxonomy" id="57320"/>
    <lineage>
        <taxon>Bacteria</taxon>
        <taxon>Pseudomonadati</taxon>
        <taxon>Thermodesulfobacteriota</taxon>
        <taxon>Desulfovibrionia</taxon>
        <taxon>Desulfovibrionales</taxon>
        <taxon>Desulfovibrionaceae</taxon>
    </lineage>
</organism>
<proteinExistence type="predicted"/>
<keyword evidence="8" id="KW-0067">ATP-binding</keyword>
<dbReference type="CDD" id="cd16922">
    <property type="entry name" value="HATPase_EvgS-ArcB-TorS-like"/>
    <property type="match status" value="1"/>
</dbReference>
<evidence type="ECO:0000256" key="12">
    <source>
        <dbReference type="PROSITE-ProRule" id="PRU00110"/>
    </source>
</evidence>
<evidence type="ECO:0000256" key="10">
    <source>
        <dbReference type="ARBA" id="ARBA00023012"/>
    </source>
</evidence>
<dbReference type="SUPFAM" id="SSF47226">
    <property type="entry name" value="Histidine-containing phosphotransfer domain, HPT domain"/>
    <property type="match status" value="1"/>
</dbReference>
<dbReference type="PANTHER" id="PTHR45339">
    <property type="entry name" value="HYBRID SIGNAL TRANSDUCTION HISTIDINE KINASE J"/>
    <property type="match status" value="1"/>
</dbReference>
<dbReference type="InterPro" id="IPR036097">
    <property type="entry name" value="HisK_dim/P_sf"/>
</dbReference>
<dbReference type="CDD" id="cd00088">
    <property type="entry name" value="HPT"/>
    <property type="match status" value="1"/>
</dbReference>
<dbReference type="InterPro" id="IPR036641">
    <property type="entry name" value="HPT_dom_sf"/>
</dbReference>
<dbReference type="InterPro" id="IPR003661">
    <property type="entry name" value="HisK_dim/P_dom"/>
</dbReference>
<evidence type="ECO:0000259" key="17">
    <source>
        <dbReference type="PROSITE" id="PS50894"/>
    </source>
</evidence>
<dbReference type="InterPro" id="IPR021796">
    <property type="entry name" value="Tll0287-like_dom"/>
</dbReference>